<evidence type="ECO:0000256" key="5">
    <source>
        <dbReference type="ARBA" id="ARBA00047718"/>
    </source>
</evidence>
<dbReference type="GO" id="GO:0009691">
    <property type="term" value="P:cytokinin biosynthetic process"/>
    <property type="evidence" value="ECO:0007669"/>
    <property type="project" value="UniProtKB-KW"/>
</dbReference>
<comment type="function">
    <text evidence="4">Cytokinin-activating enzyme working in the direct activation pathway. Phosphoribohydrolase that converts inactive cytokinin nucleotides to the biologically active free-base forms.</text>
</comment>
<dbReference type="InterPro" id="IPR031100">
    <property type="entry name" value="LOG_fam"/>
</dbReference>
<evidence type="ECO:0000256" key="2">
    <source>
        <dbReference type="ARBA" id="ARBA00012205"/>
    </source>
</evidence>
<dbReference type="GO" id="GO:0016787">
    <property type="term" value="F:hydrolase activity"/>
    <property type="evidence" value="ECO:0007669"/>
    <property type="project" value="UniProtKB-KW"/>
</dbReference>
<organism evidence="9 10">
    <name type="scientific">Vitis vinifera</name>
    <name type="common">Grape</name>
    <dbReference type="NCBI Taxonomy" id="29760"/>
    <lineage>
        <taxon>Eukaryota</taxon>
        <taxon>Viridiplantae</taxon>
        <taxon>Streptophyta</taxon>
        <taxon>Embryophyta</taxon>
        <taxon>Tracheophyta</taxon>
        <taxon>Spermatophyta</taxon>
        <taxon>Magnoliopsida</taxon>
        <taxon>eudicotyledons</taxon>
        <taxon>Gunneridae</taxon>
        <taxon>Pentapetalae</taxon>
        <taxon>rosids</taxon>
        <taxon>Vitales</taxon>
        <taxon>Vitaceae</taxon>
        <taxon>Viteae</taxon>
        <taxon>Vitis</taxon>
    </lineage>
</organism>
<sequence length="280" mass="31503">MEEKSNTRSKFKRVCVFCGSNSGNRKVFSDAALELGNELLCNGCLMCRTGSVLFANGIGKEKDKLSLWRGSVGLMGLISQTCMMEIAMFLGKLRNISSNLSTFIDVKLNISGLDYIILLTYGLLFMCSVIPRALMPLEISGHTVGEVRIVSDMHERKAEMAQEADAFIALPGQKCKILLEWQFHERILDEVNNNILIRHCSTQVGLLNVDGYYNFCLHYLTTCQRRLHQAGARHIVVSAPTAKELLVKMEQYTPAHEHVASHESWQMEQQGEYPKSQNPQ</sequence>
<evidence type="ECO:0000256" key="6">
    <source>
        <dbReference type="ARBA" id="ARBA00049153"/>
    </source>
</evidence>
<comment type="caution">
    <text evidence="9">The sequence shown here is derived from an EMBL/GenBank/DDBJ whole genome shotgun (WGS) entry which is preliminary data.</text>
</comment>
<dbReference type="PANTHER" id="PTHR31223:SF11">
    <property type="entry name" value="CYTOKININ RIBOSIDE 5'-MONOPHOSPHATE PHOSPHORIBOHYDROLASE LOG8-RELATED"/>
    <property type="match status" value="1"/>
</dbReference>
<dbReference type="Gene3D" id="3.40.50.450">
    <property type="match status" value="2"/>
</dbReference>
<keyword evidence="8" id="KW-0812">Transmembrane</keyword>
<dbReference type="EMBL" id="QGNW01001168">
    <property type="protein sequence ID" value="RVW52354.1"/>
    <property type="molecule type" value="Genomic_DNA"/>
</dbReference>
<dbReference type="AlphaFoldDB" id="A0A438EXA6"/>
<feature type="region of interest" description="Disordered" evidence="7">
    <location>
        <begin position="258"/>
        <end position="280"/>
    </location>
</feature>
<evidence type="ECO:0000256" key="4">
    <source>
        <dbReference type="ARBA" id="ARBA00024884"/>
    </source>
</evidence>
<gene>
    <name evidence="9" type="primary">LOG8_0</name>
    <name evidence="9" type="ORF">CK203_072073</name>
</gene>
<keyword evidence="9" id="KW-0378">Hydrolase</keyword>
<feature type="transmembrane region" description="Helical" evidence="8">
    <location>
        <begin position="110"/>
        <end position="130"/>
    </location>
</feature>
<dbReference type="Proteomes" id="UP000288805">
    <property type="component" value="Unassembled WGS sequence"/>
</dbReference>
<proteinExistence type="inferred from homology"/>
<keyword evidence="8" id="KW-0472">Membrane</keyword>
<evidence type="ECO:0000256" key="1">
    <source>
        <dbReference type="ARBA" id="ARBA00006763"/>
    </source>
</evidence>
<reference evidence="9 10" key="1">
    <citation type="journal article" date="2018" name="PLoS Genet.">
        <title>Population sequencing reveals clonal diversity and ancestral inbreeding in the grapevine cultivar Chardonnay.</title>
        <authorList>
            <person name="Roach M.J."/>
            <person name="Johnson D.L."/>
            <person name="Bohlmann J."/>
            <person name="van Vuuren H.J."/>
            <person name="Jones S.J."/>
            <person name="Pretorius I.S."/>
            <person name="Schmidt S.A."/>
            <person name="Borneman A.R."/>
        </authorList>
    </citation>
    <scope>NUCLEOTIDE SEQUENCE [LARGE SCALE GENOMIC DNA]</scope>
    <source>
        <strain evidence="10">cv. Chardonnay</strain>
        <tissue evidence="9">Leaf</tissue>
    </source>
</reference>
<protein>
    <recommendedName>
        <fullName evidence="2">cytokinin riboside 5'-monophosphate phosphoribohydrolase</fullName>
        <ecNumber evidence="2">3.2.2.n1</ecNumber>
    </recommendedName>
</protein>
<accession>A0A438EXA6</accession>
<dbReference type="EC" id="3.2.2.n1" evidence="2"/>
<dbReference type="SUPFAM" id="SSF102405">
    <property type="entry name" value="MCP/YpsA-like"/>
    <property type="match status" value="1"/>
</dbReference>
<comment type="catalytic activity">
    <reaction evidence="5">
        <text>N(6)-(dimethylallyl)adenosine 5'-phosphate + H2O = N(6)-dimethylallyladenine + D-ribose 5-phosphate</text>
        <dbReference type="Rhea" id="RHEA:48560"/>
        <dbReference type="ChEBI" id="CHEBI:15377"/>
        <dbReference type="ChEBI" id="CHEBI:17660"/>
        <dbReference type="ChEBI" id="CHEBI:57526"/>
        <dbReference type="ChEBI" id="CHEBI:78346"/>
        <dbReference type="EC" id="3.2.2.n1"/>
    </reaction>
</comment>
<comment type="similarity">
    <text evidence="1">Belongs to the LOG family.</text>
</comment>
<name>A0A438EXA6_VITVI</name>
<comment type="catalytic activity">
    <reaction evidence="6">
        <text>9-ribosyl-trans-zeatin 5'-phosphate + H2O = trans-zeatin + D-ribose 5-phosphate</text>
        <dbReference type="Rhea" id="RHEA:48564"/>
        <dbReference type="ChEBI" id="CHEBI:15377"/>
        <dbReference type="ChEBI" id="CHEBI:16522"/>
        <dbReference type="ChEBI" id="CHEBI:78346"/>
        <dbReference type="ChEBI" id="CHEBI:87947"/>
        <dbReference type="EC" id="3.2.2.n1"/>
    </reaction>
</comment>
<evidence type="ECO:0000256" key="7">
    <source>
        <dbReference type="SAM" id="MobiDB-lite"/>
    </source>
</evidence>
<evidence type="ECO:0000256" key="3">
    <source>
        <dbReference type="ARBA" id="ARBA00022712"/>
    </source>
</evidence>
<dbReference type="Pfam" id="PF03641">
    <property type="entry name" value="Lysine_decarbox"/>
    <property type="match status" value="1"/>
</dbReference>
<evidence type="ECO:0000313" key="9">
    <source>
        <dbReference type="EMBL" id="RVW52354.1"/>
    </source>
</evidence>
<keyword evidence="8" id="KW-1133">Transmembrane helix</keyword>
<evidence type="ECO:0000256" key="8">
    <source>
        <dbReference type="SAM" id="Phobius"/>
    </source>
</evidence>
<evidence type="ECO:0000313" key="10">
    <source>
        <dbReference type="Proteomes" id="UP000288805"/>
    </source>
</evidence>
<dbReference type="PANTHER" id="PTHR31223">
    <property type="entry name" value="LOG FAMILY PROTEIN YJL055W"/>
    <property type="match status" value="1"/>
</dbReference>
<feature type="compositionally biased region" description="Polar residues" evidence="7">
    <location>
        <begin position="263"/>
        <end position="280"/>
    </location>
</feature>
<keyword evidence="3" id="KW-0203">Cytokinin biosynthesis</keyword>